<accession>A0AAU7U865</accession>
<dbReference type="EMBL" id="CP158299">
    <property type="protein sequence ID" value="XBV84678.1"/>
    <property type="molecule type" value="Genomic_DNA"/>
</dbReference>
<sequence>MSVAHDTPLALFGYPPQVGRSLRDLGLTAVTVPPGPLPDVLEACATLRYSGALVHPTLQAELLGHAEPDSAARRAGLADALAFAGGVQATYTLPDALLDALEQSGYPVRGARALLLGVGADLQVGVTLTRLGLSSVTLAASTRPLAEQLGREVPAGLLLGAVSRSDPALPGLAERADLIVLTAGSVPAGLLQPFHAVLDLTGRAGAAARQAGATLVPLAALPVLRLARRLLHATGVRFVPDALEPLTTLLD</sequence>
<dbReference type="AlphaFoldDB" id="A0AAU7U865"/>
<gene>
    <name evidence="1" type="ORF">ABOD76_14650</name>
</gene>
<name>A0AAU7U865_9DEIO</name>
<organism evidence="1">
    <name type="scientific">Deinococcus sonorensis KR-87</name>
    <dbReference type="NCBI Taxonomy" id="694439"/>
    <lineage>
        <taxon>Bacteria</taxon>
        <taxon>Thermotogati</taxon>
        <taxon>Deinococcota</taxon>
        <taxon>Deinococci</taxon>
        <taxon>Deinococcales</taxon>
        <taxon>Deinococcaceae</taxon>
        <taxon>Deinococcus</taxon>
    </lineage>
</organism>
<dbReference type="RefSeq" id="WP_350242715.1">
    <property type="nucleotide sequence ID" value="NZ_CP158299.1"/>
</dbReference>
<evidence type="ECO:0000313" key="1">
    <source>
        <dbReference type="EMBL" id="XBV84678.1"/>
    </source>
</evidence>
<dbReference type="KEGG" id="dsc:ABOD76_14650"/>
<reference evidence="1" key="1">
    <citation type="submission" date="2024-06" db="EMBL/GenBank/DDBJ databases">
        <title>Draft Genome Sequence of Deinococcus sonorensis Type Strain KR-87, a Biofilm Producing Representative of the Genus Deinococcus.</title>
        <authorList>
            <person name="Boren L.S."/>
            <person name="Grosso R.A."/>
            <person name="Hugenberg-Cox A.N."/>
            <person name="Hill J.T.E."/>
            <person name="Albert C.M."/>
            <person name="Tuohy J.M."/>
        </authorList>
    </citation>
    <scope>NUCLEOTIDE SEQUENCE</scope>
    <source>
        <strain evidence="1">KR-87</strain>
    </source>
</reference>
<dbReference type="SUPFAM" id="SSF51735">
    <property type="entry name" value="NAD(P)-binding Rossmann-fold domains"/>
    <property type="match status" value="1"/>
</dbReference>
<protein>
    <submittedName>
        <fullName evidence="1">Shikimate dehydrogenase</fullName>
    </submittedName>
</protein>
<dbReference type="InterPro" id="IPR036291">
    <property type="entry name" value="NAD(P)-bd_dom_sf"/>
</dbReference>
<proteinExistence type="predicted"/>